<keyword evidence="1" id="KW-0175">Coiled coil</keyword>
<keyword evidence="4" id="KW-1185">Reference proteome</keyword>
<dbReference type="InterPro" id="IPR056404">
    <property type="entry name" value="HTH_RNase_II"/>
</dbReference>
<dbReference type="Pfam" id="PF23161">
    <property type="entry name" value="HTH_RNase_II"/>
    <property type="match status" value="1"/>
</dbReference>
<name>A0A179D5Z3_9BACT</name>
<organism evidence="3 4">
    <name type="scientific">Thermosulfurimonas dismutans</name>
    <dbReference type="NCBI Taxonomy" id="999894"/>
    <lineage>
        <taxon>Bacteria</taxon>
        <taxon>Pseudomonadati</taxon>
        <taxon>Thermodesulfobacteriota</taxon>
        <taxon>Thermodesulfobacteria</taxon>
        <taxon>Thermodesulfobacteriales</taxon>
        <taxon>Thermodesulfobacteriaceae</taxon>
        <taxon>Thermosulfurimonas</taxon>
    </lineage>
</organism>
<dbReference type="GO" id="GO:0006402">
    <property type="term" value="P:mRNA catabolic process"/>
    <property type="evidence" value="ECO:0007669"/>
    <property type="project" value="TreeGrafter"/>
</dbReference>
<dbReference type="GO" id="GO:0003723">
    <property type="term" value="F:RNA binding"/>
    <property type="evidence" value="ECO:0007669"/>
    <property type="project" value="InterPro"/>
</dbReference>
<dbReference type="OrthoDB" id="9764149at2"/>
<dbReference type="InterPro" id="IPR001900">
    <property type="entry name" value="RNase_II/R"/>
</dbReference>
<dbReference type="GO" id="GO:0000932">
    <property type="term" value="C:P-body"/>
    <property type="evidence" value="ECO:0007669"/>
    <property type="project" value="TreeGrafter"/>
</dbReference>
<dbReference type="STRING" id="999894.TDIS_0038"/>
<comment type="caution">
    <text evidence="3">The sequence shown here is derived from an EMBL/GenBank/DDBJ whole genome shotgun (WGS) entry which is preliminary data.</text>
</comment>
<dbReference type="PANTHER" id="PTHR23355">
    <property type="entry name" value="RIBONUCLEASE"/>
    <property type="match status" value="1"/>
</dbReference>
<dbReference type="GO" id="GO:0000175">
    <property type="term" value="F:3'-5'-RNA exonuclease activity"/>
    <property type="evidence" value="ECO:0007669"/>
    <property type="project" value="TreeGrafter"/>
</dbReference>
<proteinExistence type="predicted"/>
<accession>A0A179D5Z3</accession>
<dbReference type="Pfam" id="PF25255">
    <property type="entry name" value="WHD_RNase_II"/>
    <property type="match status" value="1"/>
</dbReference>
<evidence type="ECO:0000313" key="4">
    <source>
        <dbReference type="Proteomes" id="UP000078390"/>
    </source>
</evidence>
<dbReference type="SUPFAM" id="SSF50249">
    <property type="entry name" value="Nucleic acid-binding proteins"/>
    <property type="match status" value="1"/>
</dbReference>
<dbReference type="InterPro" id="IPR057324">
    <property type="entry name" value="WH_RNase_II"/>
</dbReference>
<evidence type="ECO:0000313" key="3">
    <source>
        <dbReference type="EMBL" id="OAQ21520.1"/>
    </source>
</evidence>
<dbReference type="Proteomes" id="UP000078390">
    <property type="component" value="Unassembled WGS sequence"/>
</dbReference>
<dbReference type="RefSeq" id="WP_068668097.1">
    <property type="nucleotide sequence ID" value="NZ_LWLG01000001.1"/>
</dbReference>
<dbReference type="Pfam" id="PF00773">
    <property type="entry name" value="RNB"/>
    <property type="match status" value="1"/>
</dbReference>
<feature type="domain" description="RNB" evidence="2">
    <location>
        <begin position="272"/>
        <end position="556"/>
    </location>
</feature>
<reference evidence="3 4" key="1">
    <citation type="submission" date="2016-04" db="EMBL/GenBank/DDBJ databases">
        <title>Genome analysis of Thermosulfurimonas dismutans, the first thermophilic sulfur-disproportionating bacterium of the phylum Thermodesulfobacteria.</title>
        <authorList>
            <person name="Mardanov A.V."/>
            <person name="Beletsky A.V."/>
            <person name="Kadnikov V.V."/>
            <person name="Slobodkin A.I."/>
            <person name="Ravin N.V."/>
        </authorList>
    </citation>
    <scope>NUCLEOTIDE SEQUENCE [LARGE SCALE GENOMIC DNA]</scope>
    <source>
        <strain evidence="3 4">S95</strain>
    </source>
</reference>
<feature type="coiled-coil region" evidence="1">
    <location>
        <begin position="141"/>
        <end position="168"/>
    </location>
</feature>
<dbReference type="PANTHER" id="PTHR23355:SF42">
    <property type="entry name" value="RIBONUCLEASE II, CHLOROPLASTIC_MITOCHONDRIAL"/>
    <property type="match status" value="1"/>
</dbReference>
<dbReference type="InterPro" id="IPR050180">
    <property type="entry name" value="RNR_Ribonuclease"/>
</dbReference>
<sequence>MEKENEVSGRLAEIVEHRRPYTAYVLGTKGKRLRVIIPTGKETTVSSGQTLLISRKVYRGLSRNEMLELLSEKEARREALKGEVDLPELWELVVDEAESFDPYELSEIYFGSSAADDEAAALIRAVLEDRLYFRLREDRIVVHSREEVEKLRLAKQREEERLRRLSQGEIFISKLMQGEKTEDIPEEIREHFLSALKDLCLFGNETPRVKEVKEVLSRLRATGPETPFRLLVKAGVFHEDENLELLRFRIPIEFPEKVLQEIEQLEERPVEREDFTSLETFTIDAAETRDFDDALHFEDLGDRYLVGVHITDVSSVVPHDSEAFREALRRIVTLYLPERIIPMLPPALSEERLSLRAGEVRPAVSFLITFSPEGEILESRITLSRIKVARRLTYEEVDRFLVEGDPFFTALFRLAQKFQKGRWQRGALAVTLPEIVLKVKSSGEVELERLEFTPARLMVAEFMIAANFVAAEFLKEHRIPAIYRFQKEPLERIIEPGEEDLVKAFLQLRYLVRGEQGLTPEFHHGVGLPAYTTVTSPIRRFTDLLVQHQLVAYLSGQETPFTTEELEQLLPEIEERQAATNQVKVRTHRYWLLKYIKHHYQGRRIAALVLESGERRARVLLPDFMLPVELQLPPGRTIRTGEEIKVLVQRVNPRLDVLKLALA</sequence>
<evidence type="ECO:0000259" key="2">
    <source>
        <dbReference type="SMART" id="SM00955"/>
    </source>
</evidence>
<dbReference type="SMART" id="SM00955">
    <property type="entry name" value="RNB"/>
    <property type="match status" value="1"/>
</dbReference>
<gene>
    <name evidence="3" type="ORF">TDIS_0038</name>
</gene>
<dbReference type="InterPro" id="IPR012340">
    <property type="entry name" value="NA-bd_OB-fold"/>
</dbReference>
<evidence type="ECO:0000256" key="1">
    <source>
        <dbReference type="SAM" id="Coils"/>
    </source>
</evidence>
<dbReference type="AlphaFoldDB" id="A0A179D5Z3"/>
<dbReference type="EMBL" id="LWLG01000001">
    <property type="protein sequence ID" value="OAQ21520.1"/>
    <property type="molecule type" value="Genomic_DNA"/>
</dbReference>
<protein>
    <submittedName>
        <fullName evidence="3">RNase R-related protein</fullName>
    </submittedName>
</protein>